<name>A0ABR5ZU22_9PROT</name>
<reference evidence="1 2" key="1">
    <citation type="submission" date="2017-10" db="EMBL/GenBank/DDBJ databases">
        <authorList>
            <person name="Jakob F."/>
        </authorList>
    </citation>
    <scope>NUCLEOTIDE SEQUENCE [LARGE SCALE GENOMIC DNA]</scope>
    <source>
        <strain evidence="1 2">TMW 2.1889</strain>
    </source>
</reference>
<dbReference type="EMBL" id="PDLY01000004">
    <property type="protein sequence ID" value="MBA5727818.1"/>
    <property type="molecule type" value="Genomic_DNA"/>
</dbReference>
<protein>
    <submittedName>
        <fullName evidence="1">Uncharacterized protein</fullName>
    </submittedName>
</protein>
<sequence>MYMVYGSHDDVIVSSPKEGEFPLKHIFTEDDNIVYFFKKGGISYISYAVFDDSDPENELEGVGFMAINSYNKIVSHDFCVSDVKYKSENRNDKMNRIRDYGHREEKSPFHISHERSVFSEEAERIMYDHLYPGGR</sequence>
<comment type="caution">
    <text evidence="1">The sequence shown here is derived from an EMBL/GenBank/DDBJ whole genome shotgun (WGS) entry which is preliminary data.</text>
</comment>
<gene>
    <name evidence="1" type="ORF">CPA56_07475</name>
</gene>
<accession>A0ABR5ZU22</accession>
<dbReference type="Proteomes" id="UP000765338">
    <property type="component" value="Unassembled WGS sequence"/>
</dbReference>
<organism evidence="1 2">
    <name type="scientific">Bombella mellum</name>
    <dbReference type="NCBI Taxonomy" id="2039288"/>
    <lineage>
        <taxon>Bacteria</taxon>
        <taxon>Pseudomonadati</taxon>
        <taxon>Pseudomonadota</taxon>
        <taxon>Alphaproteobacteria</taxon>
        <taxon>Acetobacterales</taxon>
        <taxon>Acetobacteraceae</taxon>
        <taxon>Bombella</taxon>
    </lineage>
</organism>
<keyword evidence="2" id="KW-1185">Reference proteome</keyword>
<evidence type="ECO:0000313" key="1">
    <source>
        <dbReference type="EMBL" id="MBA5727818.1"/>
    </source>
</evidence>
<proteinExistence type="predicted"/>
<evidence type="ECO:0000313" key="2">
    <source>
        <dbReference type="Proteomes" id="UP000765338"/>
    </source>
</evidence>